<keyword evidence="1" id="KW-0805">Transcription regulation</keyword>
<keyword evidence="1" id="KW-0804">Transcription</keyword>
<reference evidence="4 5" key="1">
    <citation type="journal article" date="2023" name="Hortic Res">
        <title>The complete reference genome for grapevine (Vitis vinifera L.) genetics and breeding.</title>
        <authorList>
            <person name="Shi X."/>
            <person name="Cao S."/>
            <person name="Wang X."/>
            <person name="Huang S."/>
            <person name="Wang Y."/>
            <person name="Liu Z."/>
            <person name="Liu W."/>
            <person name="Leng X."/>
            <person name="Peng Y."/>
            <person name="Wang N."/>
            <person name="Wang Y."/>
            <person name="Ma Z."/>
            <person name="Xu X."/>
            <person name="Zhang F."/>
            <person name="Xue H."/>
            <person name="Zhong H."/>
            <person name="Wang Y."/>
            <person name="Zhang K."/>
            <person name="Velt A."/>
            <person name="Avia K."/>
            <person name="Holtgrawe D."/>
            <person name="Grimplet J."/>
            <person name="Matus J.T."/>
            <person name="Ware D."/>
            <person name="Wu X."/>
            <person name="Wang H."/>
            <person name="Liu C."/>
            <person name="Fang Y."/>
            <person name="Rustenholz C."/>
            <person name="Cheng Z."/>
            <person name="Xiao H."/>
            <person name="Zhou Y."/>
        </authorList>
    </citation>
    <scope>NUCLEOTIDE SEQUENCE [LARGE SCALE GENOMIC DNA]</scope>
    <source>
        <strain evidence="5">cv. Pinot noir / PN40024</strain>
        <tissue evidence="4">Leaf</tissue>
    </source>
</reference>
<dbReference type="Proteomes" id="UP001227230">
    <property type="component" value="Chromosome 4"/>
</dbReference>
<feature type="region of interest" description="Disordered" evidence="2">
    <location>
        <begin position="26"/>
        <end position="73"/>
    </location>
</feature>
<evidence type="ECO:0000256" key="2">
    <source>
        <dbReference type="SAM" id="MobiDB-lite"/>
    </source>
</evidence>
<keyword evidence="5" id="KW-1185">Reference proteome</keyword>
<evidence type="ECO:0000313" key="5">
    <source>
        <dbReference type="Proteomes" id="UP001227230"/>
    </source>
</evidence>
<keyword evidence="1" id="KW-0927">Auxin signaling pathway</keyword>
<name>A0ABY9BTR1_VITVI</name>
<dbReference type="EMBL" id="CP126651">
    <property type="protein sequence ID" value="WJZ85967.1"/>
    <property type="molecule type" value="Genomic_DNA"/>
</dbReference>
<organism evidence="4 5">
    <name type="scientific">Vitis vinifera</name>
    <name type="common">Grape</name>
    <dbReference type="NCBI Taxonomy" id="29760"/>
    <lineage>
        <taxon>Eukaryota</taxon>
        <taxon>Viridiplantae</taxon>
        <taxon>Streptophyta</taxon>
        <taxon>Embryophyta</taxon>
        <taxon>Tracheophyta</taxon>
        <taxon>Spermatophyta</taxon>
        <taxon>Magnoliopsida</taxon>
        <taxon>eudicotyledons</taxon>
        <taxon>Gunneridae</taxon>
        <taxon>Pentapetalae</taxon>
        <taxon>rosids</taxon>
        <taxon>Vitales</taxon>
        <taxon>Vitaceae</taxon>
        <taxon>Viteae</taxon>
        <taxon>Vitis</taxon>
    </lineage>
</organism>
<comment type="subcellular location">
    <subcellularLocation>
        <location evidence="1">Nucleus</location>
    </subcellularLocation>
</comment>
<accession>A0ABY9BTR1</accession>
<comment type="similarity">
    <text evidence="1">Belongs to the Aux/IAA family.</text>
</comment>
<protein>
    <recommendedName>
        <fullName evidence="1">Auxin-responsive protein</fullName>
    </recommendedName>
</protein>
<dbReference type="PROSITE" id="PS51257">
    <property type="entry name" value="PROKAR_LIPOPROTEIN"/>
    <property type="match status" value="1"/>
</dbReference>
<sequence length="154" mass="17224">MVLREENILNLVSCIMVVSCLDRSTKPRKKDDSALSFDLNQAAGTEDDRADGSRNSGDFPIDHEDEQGPENRCLPATSASRELLNSVDYVITFKPVDFNPIRHQCSSHGLLGRDGLTESHLMDIPHGSEYMLTYEDQNEDTSRLRLLVLGAMKN</sequence>
<evidence type="ECO:0000313" key="4">
    <source>
        <dbReference type="EMBL" id="WJZ85967.1"/>
    </source>
</evidence>
<evidence type="ECO:0000259" key="3">
    <source>
        <dbReference type="Pfam" id="PF02309"/>
    </source>
</evidence>
<feature type="domain" description="AUX/IAA" evidence="3">
    <location>
        <begin position="102"/>
        <end position="141"/>
    </location>
</feature>
<evidence type="ECO:0000256" key="1">
    <source>
        <dbReference type="RuleBase" id="RU004549"/>
    </source>
</evidence>
<comment type="function">
    <text evidence="1">Aux/IAA proteins are short-lived transcriptional factors that function as repressors of early auxin response genes at low auxin concentrations.</text>
</comment>
<gene>
    <name evidence="4" type="ORF">VitviT2T_005473</name>
</gene>
<keyword evidence="1" id="KW-0678">Repressor</keyword>
<dbReference type="InterPro" id="IPR033389">
    <property type="entry name" value="AUX/IAA_dom"/>
</dbReference>
<comment type="subunit">
    <text evidence="1">Homodimers and heterodimers.</text>
</comment>
<keyword evidence="1" id="KW-0539">Nucleus</keyword>
<dbReference type="Pfam" id="PF02309">
    <property type="entry name" value="AUX_IAA"/>
    <property type="match status" value="1"/>
</dbReference>
<proteinExistence type="inferred from homology"/>